<sequence>MKSTRAASPSWIQCQGYQPDDGHVKAGGLWSPPKQLALDRIIELRTRRLGHSNILAQCTREHCRYSPP</sequence>
<comment type="caution">
    <text evidence="1">The sequence shown here is derived from an EMBL/GenBank/DDBJ whole genome shotgun (WGS) entry which is preliminary data.</text>
</comment>
<organism evidence="1 2">
    <name type="scientific">Ophiocordyceps sinensis</name>
    <dbReference type="NCBI Taxonomy" id="72228"/>
    <lineage>
        <taxon>Eukaryota</taxon>
        <taxon>Fungi</taxon>
        <taxon>Dikarya</taxon>
        <taxon>Ascomycota</taxon>
        <taxon>Pezizomycotina</taxon>
        <taxon>Sordariomycetes</taxon>
        <taxon>Hypocreomycetidae</taxon>
        <taxon>Hypocreales</taxon>
        <taxon>Ophiocordycipitaceae</taxon>
        <taxon>Ophiocordyceps</taxon>
    </lineage>
</organism>
<reference evidence="1 2" key="1">
    <citation type="journal article" date="2020" name="Genome Biol. Evol.">
        <title>A new high-quality draft genome assembly of the Chinese cordyceps Ophiocordyceps sinensis.</title>
        <authorList>
            <person name="Shu R."/>
            <person name="Zhang J."/>
            <person name="Meng Q."/>
            <person name="Zhang H."/>
            <person name="Zhou G."/>
            <person name="Li M."/>
            <person name="Wu P."/>
            <person name="Zhao Y."/>
            <person name="Chen C."/>
            <person name="Qin Q."/>
        </authorList>
    </citation>
    <scope>NUCLEOTIDE SEQUENCE [LARGE SCALE GENOMIC DNA]</scope>
    <source>
        <strain evidence="1 2">IOZ07</strain>
    </source>
</reference>
<accession>A0A8H4Q025</accession>
<dbReference type="Proteomes" id="UP000557566">
    <property type="component" value="Unassembled WGS sequence"/>
</dbReference>
<evidence type="ECO:0000313" key="1">
    <source>
        <dbReference type="EMBL" id="KAF4513480.1"/>
    </source>
</evidence>
<dbReference type="EMBL" id="JAAVMX010000001">
    <property type="protein sequence ID" value="KAF4513480.1"/>
    <property type="molecule type" value="Genomic_DNA"/>
</dbReference>
<protein>
    <submittedName>
        <fullName evidence="1">Uncharacterized protein</fullName>
    </submittedName>
</protein>
<evidence type="ECO:0000313" key="2">
    <source>
        <dbReference type="Proteomes" id="UP000557566"/>
    </source>
</evidence>
<keyword evidence="2" id="KW-1185">Reference proteome</keyword>
<name>A0A8H4Q025_9HYPO</name>
<proteinExistence type="predicted"/>
<dbReference type="AlphaFoldDB" id="A0A8H4Q025"/>
<gene>
    <name evidence="1" type="ORF">G6O67_000747</name>
</gene>